<keyword evidence="2" id="KW-1185">Reference proteome</keyword>
<evidence type="ECO:0000313" key="1">
    <source>
        <dbReference type="EMBL" id="KAI3673153.1"/>
    </source>
</evidence>
<evidence type="ECO:0000313" key="2">
    <source>
        <dbReference type="Proteomes" id="UP001055879"/>
    </source>
</evidence>
<protein>
    <submittedName>
        <fullName evidence="1">Uncharacterized protein</fullName>
    </submittedName>
</protein>
<dbReference type="EMBL" id="CM042061">
    <property type="protein sequence ID" value="KAI3673153.1"/>
    <property type="molecule type" value="Genomic_DNA"/>
</dbReference>
<reference evidence="1 2" key="2">
    <citation type="journal article" date="2022" name="Mol. Ecol. Resour.">
        <title>The genomes of chicory, endive, great burdock and yacon provide insights into Asteraceae paleo-polyploidization history and plant inulin production.</title>
        <authorList>
            <person name="Fan W."/>
            <person name="Wang S."/>
            <person name="Wang H."/>
            <person name="Wang A."/>
            <person name="Jiang F."/>
            <person name="Liu H."/>
            <person name="Zhao H."/>
            <person name="Xu D."/>
            <person name="Zhang Y."/>
        </authorList>
    </citation>
    <scope>NUCLEOTIDE SEQUENCE [LARGE SCALE GENOMIC DNA]</scope>
    <source>
        <strain evidence="2">cv. Niubang</strain>
    </source>
</reference>
<sequence>MGSPMKGTNAKKNYADKGSKIPESTVVNEANTVMLPTAKDTSAKRDSASIESEIPVPVGDTPVHKKTPTGSGLKSILRKMDRCSSLEVKRMPSDRNRTNRRSKRRWRRDTYDNFYSGPLSLLTAEGDIDRKIIPLHAWNMEMLKRWLKAVIRQGGLHIAELLQARSSAHNRADTETEEKIAEVVHQEVECREPTHHEAPQDEDKPYEEHAVEYNNDYDEEELKKEYMEIIDKNFNLIYTTKWDVEELINEARYMFPDEPCFEHYQESLEILLREYKAQDDAHSSSDDEIEHDEEMERDGETEKSDHQPQVVTPTKLDFSDNASLEDIQPLSQIWYSPTTYHIIDQTIVEKSGESSKQRATSCTDTHTSNTPSLSFNLGISPLASDLYKTGHTIGKGQLPNEECPPKPSKRELKPGDQMRSPYVKRQVLLEKSITTEERKVHAFCLASFGGPE</sequence>
<dbReference type="Proteomes" id="UP001055879">
    <property type="component" value="Linkage Group LG15"/>
</dbReference>
<comment type="caution">
    <text evidence="1">The sequence shown here is derived from an EMBL/GenBank/DDBJ whole genome shotgun (WGS) entry which is preliminary data.</text>
</comment>
<accession>A0ACB8XRV0</accession>
<proteinExistence type="predicted"/>
<organism evidence="1 2">
    <name type="scientific">Arctium lappa</name>
    <name type="common">Greater burdock</name>
    <name type="synonym">Lappa major</name>
    <dbReference type="NCBI Taxonomy" id="4217"/>
    <lineage>
        <taxon>Eukaryota</taxon>
        <taxon>Viridiplantae</taxon>
        <taxon>Streptophyta</taxon>
        <taxon>Embryophyta</taxon>
        <taxon>Tracheophyta</taxon>
        <taxon>Spermatophyta</taxon>
        <taxon>Magnoliopsida</taxon>
        <taxon>eudicotyledons</taxon>
        <taxon>Gunneridae</taxon>
        <taxon>Pentapetalae</taxon>
        <taxon>asterids</taxon>
        <taxon>campanulids</taxon>
        <taxon>Asterales</taxon>
        <taxon>Asteraceae</taxon>
        <taxon>Carduoideae</taxon>
        <taxon>Cardueae</taxon>
        <taxon>Arctiinae</taxon>
        <taxon>Arctium</taxon>
    </lineage>
</organism>
<reference evidence="2" key="1">
    <citation type="journal article" date="2022" name="Mol. Ecol. Resour.">
        <title>The genomes of chicory, endive, great burdock and yacon provide insights into Asteraceae palaeo-polyploidization history and plant inulin production.</title>
        <authorList>
            <person name="Fan W."/>
            <person name="Wang S."/>
            <person name="Wang H."/>
            <person name="Wang A."/>
            <person name="Jiang F."/>
            <person name="Liu H."/>
            <person name="Zhao H."/>
            <person name="Xu D."/>
            <person name="Zhang Y."/>
        </authorList>
    </citation>
    <scope>NUCLEOTIDE SEQUENCE [LARGE SCALE GENOMIC DNA]</scope>
    <source>
        <strain evidence="2">cv. Niubang</strain>
    </source>
</reference>
<gene>
    <name evidence="1" type="ORF">L6452_39269</name>
</gene>
<name>A0ACB8XRV0_ARCLA</name>